<protein>
    <submittedName>
        <fullName evidence="3">Uncharacterized protein</fullName>
    </submittedName>
</protein>
<dbReference type="AlphaFoldDB" id="A0A1A9WQE1"/>
<keyword evidence="2" id="KW-1133">Transmembrane helix</keyword>
<feature type="transmembrane region" description="Helical" evidence="2">
    <location>
        <begin position="134"/>
        <end position="158"/>
    </location>
</feature>
<sequence length="262" mass="29605">MSAPSSVFLRFYKQYMNLHEFCNFAAINLRAESFAAIEAISVPEPFHPVPLVLSSRGLSTRTMGRGTIDAFAQLWAPWDQSQLSEHYYSTLKDTMTAFHGQSGLDSPLATLQYLLLSVLLLLLFYCFSRNVVKFAVGTMATGSSVVAIIAKLMLLLLLRDVSSINRVLRNLASQKEQQAQQQSESVYEKLRMFNGQSAGWAWYPSNTTTAHLTLPPAPTTTAMTSQITREELQKREESESYSHKRRHKIEFRDCTQEDSNFS</sequence>
<evidence type="ECO:0000256" key="2">
    <source>
        <dbReference type="SAM" id="Phobius"/>
    </source>
</evidence>
<accession>A0A1A9WQE1</accession>
<organism evidence="3 4">
    <name type="scientific">Glossina brevipalpis</name>
    <dbReference type="NCBI Taxonomy" id="37001"/>
    <lineage>
        <taxon>Eukaryota</taxon>
        <taxon>Metazoa</taxon>
        <taxon>Ecdysozoa</taxon>
        <taxon>Arthropoda</taxon>
        <taxon>Hexapoda</taxon>
        <taxon>Insecta</taxon>
        <taxon>Pterygota</taxon>
        <taxon>Neoptera</taxon>
        <taxon>Endopterygota</taxon>
        <taxon>Diptera</taxon>
        <taxon>Brachycera</taxon>
        <taxon>Muscomorpha</taxon>
        <taxon>Hippoboscoidea</taxon>
        <taxon>Glossinidae</taxon>
        <taxon>Glossina</taxon>
    </lineage>
</organism>
<reference evidence="3" key="2">
    <citation type="submission" date="2020-05" db="UniProtKB">
        <authorList>
            <consortium name="EnsemblMetazoa"/>
        </authorList>
    </citation>
    <scope>IDENTIFICATION</scope>
    <source>
        <strain evidence="3">IAEA</strain>
    </source>
</reference>
<evidence type="ECO:0000313" key="4">
    <source>
        <dbReference type="Proteomes" id="UP000091820"/>
    </source>
</evidence>
<name>A0A1A9WQE1_9MUSC</name>
<dbReference type="EnsemblMetazoa" id="GBRI028121-RA">
    <property type="protein sequence ID" value="GBRI028121-PA"/>
    <property type="gene ID" value="GBRI028121"/>
</dbReference>
<dbReference type="Proteomes" id="UP000091820">
    <property type="component" value="Unassembled WGS sequence"/>
</dbReference>
<reference evidence="4" key="1">
    <citation type="submission" date="2014-03" db="EMBL/GenBank/DDBJ databases">
        <authorList>
            <person name="Aksoy S."/>
            <person name="Warren W."/>
            <person name="Wilson R.K."/>
        </authorList>
    </citation>
    <scope>NUCLEOTIDE SEQUENCE [LARGE SCALE GENOMIC DNA]</scope>
    <source>
        <strain evidence="4">IAEA</strain>
    </source>
</reference>
<proteinExistence type="predicted"/>
<feature type="region of interest" description="Disordered" evidence="1">
    <location>
        <begin position="228"/>
        <end position="262"/>
    </location>
</feature>
<dbReference type="VEuPathDB" id="VectorBase:GBRI028121"/>
<feature type="compositionally biased region" description="Basic and acidic residues" evidence="1">
    <location>
        <begin position="228"/>
        <end position="242"/>
    </location>
</feature>
<keyword evidence="4" id="KW-1185">Reference proteome</keyword>
<dbReference type="STRING" id="37001.A0A1A9WQE1"/>
<feature type="transmembrane region" description="Helical" evidence="2">
    <location>
        <begin position="110"/>
        <end position="127"/>
    </location>
</feature>
<evidence type="ECO:0000256" key="1">
    <source>
        <dbReference type="SAM" id="MobiDB-lite"/>
    </source>
</evidence>
<keyword evidence="2" id="KW-0472">Membrane</keyword>
<keyword evidence="2" id="KW-0812">Transmembrane</keyword>
<evidence type="ECO:0000313" key="3">
    <source>
        <dbReference type="EnsemblMetazoa" id="GBRI028121-PA"/>
    </source>
</evidence>